<proteinExistence type="predicted"/>
<dbReference type="EMBL" id="HBHJ01004451">
    <property type="protein sequence ID" value="CAD9666519.1"/>
    <property type="molecule type" value="Transcribed_RNA"/>
</dbReference>
<dbReference type="AlphaFoldDB" id="A0A7S2RC15"/>
<keyword evidence="1" id="KW-0812">Transmembrane</keyword>
<protein>
    <submittedName>
        <fullName evidence="2">Uncharacterized protein</fullName>
    </submittedName>
</protein>
<reference evidence="2" key="1">
    <citation type="submission" date="2021-01" db="EMBL/GenBank/DDBJ databases">
        <authorList>
            <person name="Corre E."/>
            <person name="Pelletier E."/>
            <person name="Niang G."/>
            <person name="Scheremetjew M."/>
            <person name="Finn R."/>
            <person name="Kale V."/>
            <person name="Holt S."/>
            <person name="Cochrane G."/>
            <person name="Meng A."/>
            <person name="Brown T."/>
            <person name="Cohen L."/>
        </authorList>
    </citation>
    <scope>NUCLEOTIDE SEQUENCE</scope>
    <source>
        <strain evidence="2">CCMP1243</strain>
    </source>
</reference>
<sequence>MASYDSDAVDVLPSLVAPRARYVHHLTAHPPFPFHGQSLAYKLQQEEMHGTKQPMPVATATPVQATIVAAPQQSPVHTHTQPQQSSLVAVVEVPPPSGADISENEFIVLNYRFTVRCLALIDIIFTLLNLIGGQNGYYGLFLIIGPLCGYMGAGSLQQTPVVVYVAFCFLKLFYEIYLALAVSFIFILFALIQLWITKIVYTFFIALRGISPERRELLRNPQFIEAARVRMVYW</sequence>
<evidence type="ECO:0000313" key="2">
    <source>
        <dbReference type="EMBL" id="CAD9666519.1"/>
    </source>
</evidence>
<name>A0A7S2RC15_9STRA</name>
<organism evidence="2">
    <name type="scientific">Rhizochromulina marina</name>
    <dbReference type="NCBI Taxonomy" id="1034831"/>
    <lineage>
        <taxon>Eukaryota</taxon>
        <taxon>Sar</taxon>
        <taxon>Stramenopiles</taxon>
        <taxon>Ochrophyta</taxon>
        <taxon>Dictyochophyceae</taxon>
        <taxon>Rhizochromulinales</taxon>
        <taxon>Rhizochromulina</taxon>
    </lineage>
</organism>
<feature type="transmembrane region" description="Helical" evidence="1">
    <location>
        <begin position="137"/>
        <end position="154"/>
    </location>
</feature>
<keyword evidence="1" id="KW-0472">Membrane</keyword>
<feature type="transmembrane region" description="Helical" evidence="1">
    <location>
        <begin position="186"/>
        <end position="207"/>
    </location>
</feature>
<accession>A0A7S2RC15</accession>
<evidence type="ECO:0000256" key="1">
    <source>
        <dbReference type="SAM" id="Phobius"/>
    </source>
</evidence>
<feature type="transmembrane region" description="Helical" evidence="1">
    <location>
        <begin position="161"/>
        <end position="180"/>
    </location>
</feature>
<keyword evidence="1" id="KW-1133">Transmembrane helix</keyword>
<gene>
    <name evidence="2" type="ORF">RMAR1173_LOCUS2882</name>
</gene>
<feature type="transmembrane region" description="Helical" evidence="1">
    <location>
        <begin position="113"/>
        <end position="131"/>
    </location>
</feature>